<dbReference type="Pfam" id="PF13307">
    <property type="entry name" value="Helicase_C_2"/>
    <property type="match status" value="1"/>
</dbReference>
<keyword evidence="8" id="KW-0413">Isomerase</keyword>
<dbReference type="GO" id="GO:0046872">
    <property type="term" value="F:metal ion binding"/>
    <property type="evidence" value="ECO:0007669"/>
    <property type="project" value="UniProtKB-KW"/>
</dbReference>
<dbReference type="CDD" id="cd18788">
    <property type="entry name" value="SF2_C_XPD"/>
    <property type="match status" value="1"/>
</dbReference>
<sequence>MIFHVSQIPVYFPYETISHEQISYIKELIKSFKSKENLFVEMSAGSGKTICLLAAAVSFQIYNNLEKDSLLKRFIYCTRTVPETEKTLEELKILIKYIKDNHVKDLRFLGLGLTSRKHFCVNPNIKGNVEIECRKLLAGKGCQYFNRVEEVNVTNPETVNTINFSPISLDGVYTIDELNDLGRSRIFCPYFLIRKLTTMCNILICTFNYILDPGISEKMTFPTNPIIIFDEAHNIDNACIEAFKHEITRDTLKYCKKGLDEIEKGIKDRTKELKAQYDKIEMNGSVKQDGGNMKKTHISISKSQKGDIETLASNKFTFPGALRKDIHVISLLKRIVEFVKIKFKSTHLTINSTNSFLNSLCTMIFSNRKTLSKLYARYKQLPIVFSENTDILEHFVAFIDTLCAFYQSDAFSVIYEPNTLSSNKKSSLNIDPKLTLSCNDSRIAIRQMIKYESLIITSGTLTPFETYKDLLSIEGRTVSITGDRNPDLLIVTKGNDQLNITSVEEKGVLSDQKNHFTTEDRKFDDKDINEPSLISSSFKLRNTPSTIRNYMTLIASLSQIVPDGMIIFFPSYLFMNEIISQSNIRDFKKPVFIETVNYAESITALENYKKSIRAGRGGLFLCVARGKVSEGIDFKDHYGRGCLVIGVPFAYTESVIIQQRVRYLTNNLKITSFLQFDALRHAMQCLGRVIRGKNDYGLIIVADYRYTRYIPTLSSKYSILDSLSIDMAINYGKLFFRRMANREPIKMVTSDQVQQYIKD</sequence>
<dbReference type="SMART" id="SM00488">
    <property type="entry name" value="DEXDc2"/>
    <property type="match status" value="1"/>
</dbReference>
<dbReference type="PRINTS" id="PR00852">
    <property type="entry name" value="XRODRMPGMNTD"/>
</dbReference>
<dbReference type="EC" id="5.6.2.3" evidence="9"/>
<proteinExistence type="predicted"/>
<dbReference type="VEuPathDB" id="MicrosporidiaDB:M153_1200008070"/>
<dbReference type="PANTHER" id="PTHR11472:SF1">
    <property type="entry name" value="GENERAL TRANSCRIPTION AND DNA REPAIR FACTOR IIH HELICASE SUBUNIT XPD"/>
    <property type="match status" value="1"/>
</dbReference>
<dbReference type="InterPro" id="IPR006555">
    <property type="entry name" value="ATP-dep_Helicase_C"/>
</dbReference>
<dbReference type="GO" id="GO:0006366">
    <property type="term" value="P:transcription by RNA polymerase II"/>
    <property type="evidence" value="ECO:0007669"/>
    <property type="project" value="TreeGrafter"/>
</dbReference>
<dbReference type="GO" id="GO:0005524">
    <property type="term" value="F:ATP binding"/>
    <property type="evidence" value="ECO:0007669"/>
    <property type="project" value="UniProtKB-KW"/>
</dbReference>
<keyword evidence="2" id="KW-0547">Nucleotide-binding</keyword>
<dbReference type="GO" id="GO:0045951">
    <property type="term" value="P:positive regulation of mitotic recombination"/>
    <property type="evidence" value="ECO:0007669"/>
    <property type="project" value="TreeGrafter"/>
</dbReference>
<evidence type="ECO:0000256" key="3">
    <source>
        <dbReference type="ARBA" id="ARBA00022801"/>
    </source>
</evidence>
<dbReference type="GO" id="GO:0005634">
    <property type="term" value="C:nucleus"/>
    <property type="evidence" value="ECO:0007669"/>
    <property type="project" value="InterPro"/>
</dbReference>
<dbReference type="Proteomes" id="UP000051530">
    <property type="component" value="Unassembled WGS sequence"/>
</dbReference>
<evidence type="ECO:0000256" key="7">
    <source>
        <dbReference type="ARBA" id="ARBA00023014"/>
    </source>
</evidence>
<evidence type="ECO:0000313" key="12">
    <source>
        <dbReference type="EMBL" id="KRH94866.1"/>
    </source>
</evidence>
<dbReference type="SMART" id="SM00491">
    <property type="entry name" value="HELICc2"/>
    <property type="match status" value="1"/>
</dbReference>
<comment type="catalytic activity">
    <reaction evidence="10">
        <text>ATP + H2O = ADP + phosphate + H(+)</text>
        <dbReference type="Rhea" id="RHEA:13065"/>
        <dbReference type="ChEBI" id="CHEBI:15377"/>
        <dbReference type="ChEBI" id="CHEBI:15378"/>
        <dbReference type="ChEBI" id="CHEBI:30616"/>
        <dbReference type="ChEBI" id="CHEBI:43474"/>
        <dbReference type="ChEBI" id="CHEBI:456216"/>
        <dbReference type="EC" id="5.6.2.3"/>
    </reaction>
</comment>
<dbReference type="InterPro" id="IPR010614">
    <property type="entry name" value="RAD3-like_helicase_DEAD"/>
</dbReference>
<dbReference type="InterPro" id="IPR014013">
    <property type="entry name" value="Helic_SF1/SF2_ATP-bd_DinG/Rad3"/>
</dbReference>
<dbReference type="GO" id="GO:0006289">
    <property type="term" value="P:nucleotide-excision repair"/>
    <property type="evidence" value="ECO:0007669"/>
    <property type="project" value="InterPro"/>
</dbReference>
<keyword evidence="7" id="KW-0411">Iron-sulfur</keyword>
<evidence type="ECO:0000256" key="8">
    <source>
        <dbReference type="ARBA" id="ARBA00023235"/>
    </source>
</evidence>
<dbReference type="EMBL" id="LGUB01000022">
    <property type="protein sequence ID" value="KRH94866.1"/>
    <property type="molecule type" value="Genomic_DNA"/>
</dbReference>
<evidence type="ECO:0000256" key="10">
    <source>
        <dbReference type="ARBA" id="ARBA00048954"/>
    </source>
</evidence>
<keyword evidence="4 12" id="KW-0347">Helicase</keyword>
<dbReference type="InterPro" id="IPR045028">
    <property type="entry name" value="DinG/Rad3-like"/>
</dbReference>
<evidence type="ECO:0000256" key="4">
    <source>
        <dbReference type="ARBA" id="ARBA00022806"/>
    </source>
</evidence>
<evidence type="ECO:0000256" key="5">
    <source>
        <dbReference type="ARBA" id="ARBA00022840"/>
    </source>
</evidence>
<dbReference type="Pfam" id="PF06733">
    <property type="entry name" value="DEAD_2"/>
    <property type="match status" value="1"/>
</dbReference>
<evidence type="ECO:0000259" key="11">
    <source>
        <dbReference type="PROSITE" id="PS51193"/>
    </source>
</evidence>
<evidence type="ECO:0000256" key="2">
    <source>
        <dbReference type="ARBA" id="ARBA00022741"/>
    </source>
</evidence>
<dbReference type="GO" id="GO:0003684">
    <property type="term" value="F:damaged DNA binding"/>
    <property type="evidence" value="ECO:0007669"/>
    <property type="project" value="TreeGrafter"/>
</dbReference>
<evidence type="ECO:0000313" key="13">
    <source>
        <dbReference type="Proteomes" id="UP000051530"/>
    </source>
</evidence>
<keyword evidence="6" id="KW-0408">Iron</keyword>
<feature type="domain" description="Helicase ATP-binding" evidence="11">
    <location>
        <begin position="7"/>
        <end position="282"/>
    </location>
</feature>
<dbReference type="InterPro" id="IPR027417">
    <property type="entry name" value="P-loop_NTPase"/>
</dbReference>
<dbReference type="GO" id="GO:0051536">
    <property type="term" value="F:iron-sulfur cluster binding"/>
    <property type="evidence" value="ECO:0007669"/>
    <property type="project" value="UniProtKB-KW"/>
</dbReference>
<comment type="caution">
    <text evidence="12">The sequence shown here is derived from an EMBL/GenBank/DDBJ whole genome shotgun (WGS) entry which is preliminary data.</text>
</comment>
<gene>
    <name evidence="12" type="ORF">M153_1200008070</name>
</gene>
<dbReference type="SUPFAM" id="SSF52540">
    <property type="entry name" value="P-loop containing nucleoside triphosphate hydrolases"/>
    <property type="match status" value="1"/>
</dbReference>
<name>A0A0R0LZX7_9MICR</name>
<dbReference type="Gene3D" id="3.40.50.300">
    <property type="entry name" value="P-loop containing nucleotide triphosphate hydrolases"/>
    <property type="match status" value="2"/>
</dbReference>
<evidence type="ECO:0000256" key="1">
    <source>
        <dbReference type="ARBA" id="ARBA00022723"/>
    </source>
</evidence>
<dbReference type="GO" id="GO:0043139">
    <property type="term" value="F:5'-3' DNA helicase activity"/>
    <property type="evidence" value="ECO:0007669"/>
    <property type="project" value="UniProtKB-EC"/>
</dbReference>
<evidence type="ECO:0000256" key="6">
    <source>
        <dbReference type="ARBA" id="ARBA00023004"/>
    </source>
</evidence>
<accession>A0A0R0LZX7</accession>
<dbReference type="OrthoDB" id="272481at2759"/>
<dbReference type="PANTHER" id="PTHR11472">
    <property type="entry name" value="DNA REPAIR DEAD HELICASE RAD3/XP-D SUBFAMILY MEMBER"/>
    <property type="match status" value="1"/>
</dbReference>
<dbReference type="InterPro" id="IPR001945">
    <property type="entry name" value="RAD3/XPD"/>
</dbReference>
<dbReference type="AlphaFoldDB" id="A0A0R0LZX7"/>
<keyword evidence="13" id="KW-1185">Reference proteome</keyword>
<dbReference type="GO" id="GO:0016818">
    <property type="term" value="F:hydrolase activity, acting on acid anhydrides, in phosphorus-containing anhydrides"/>
    <property type="evidence" value="ECO:0007669"/>
    <property type="project" value="InterPro"/>
</dbReference>
<keyword evidence="1" id="KW-0479">Metal-binding</keyword>
<dbReference type="FunFam" id="3.40.50.300:FF:000135">
    <property type="entry name" value="DNA repair helicase RAD3, putative"/>
    <property type="match status" value="1"/>
</dbReference>
<evidence type="ECO:0000256" key="9">
    <source>
        <dbReference type="ARBA" id="ARBA00044969"/>
    </source>
</evidence>
<keyword evidence="3" id="KW-0378">Hydrolase</keyword>
<dbReference type="InterPro" id="IPR006554">
    <property type="entry name" value="Helicase-like_DEXD_c2"/>
</dbReference>
<dbReference type="PROSITE" id="PS51193">
    <property type="entry name" value="HELICASE_ATP_BIND_2"/>
    <property type="match status" value="1"/>
</dbReference>
<protein>
    <recommendedName>
        <fullName evidence="9">DNA 5'-3' helicase</fullName>
        <ecNumber evidence="9">5.6.2.3</ecNumber>
    </recommendedName>
</protein>
<organism evidence="12 13">
    <name type="scientific">Pseudoloma neurophilia</name>
    <dbReference type="NCBI Taxonomy" id="146866"/>
    <lineage>
        <taxon>Eukaryota</taxon>
        <taxon>Fungi</taxon>
        <taxon>Fungi incertae sedis</taxon>
        <taxon>Microsporidia</taxon>
        <taxon>Pseudoloma</taxon>
    </lineage>
</organism>
<keyword evidence="5" id="KW-0067">ATP-binding</keyword>
<reference evidence="12 13" key="1">
    <citation type="submission" date="2015-07" db="EMBL/GenBank/DDBJ databases">
        <title>The genome of Pseudoloma neurophilia, a relevant intracellular parasite of the zebrafish.</title>
        <authorList>
            <person name="Ndikumana S."/>
            <person name="Pelin A."/>
            <person name="Sanders J."/>
            <person name="Corradi N."/>
        </authorList>
    </citation>
    <scope>NUCLEOTIDE SEQUENCE [LARGE SCALE GENOMIC DNA]</scope>
    <source>
        <strain evidence="12 13">MK1</strain>
    </source>
</reference>